<evidence type="ECO:0000313" key="3">
    <source>
        <dbReference type="Proteomes" id="UP001215151"/>
    </source>
</evidence>
<dbReference type="PANTHER" id="PTHR28674:SF1">
    <property type="entry name" value="NOP PROTEIN CHAPERONE 1"/>
    <property type="match status" value="1"/>
</dbReference>
<dbReference type="Proteomes" id="UP001215151">
    <property type="component" value="Unassembled WGS sequence"/>
</dbReference>
<proteinExistence type="predicted"/>
<evidence type="ECO:0000256" key="1">
    <source>
        <dbReference type="SAM" id="MobiDB-lite"/>
    </source>
</evidence>
<dbReference type="PANTHER" id="PTHR28674">
    <property type="entry name" value="SIMILAR TO DNA SEGMENT, CHR 10, WAYNE STATE UNIVERSITY 102,-EXPRESSED"/>
    <property type="match status" value="1"/>
</dbReference>
<sequence length="225" mass="24258">MTGEAAEGSATRRAAEVLEVEDEDQRQERMHSLLAKLNSSSNASSAAIPPSRPFDFGDRSIHPVAPPMELLSRVQAFLPELAASNAELLRRARENPESVDIENIDEDQEQYIEMNLGLGVFEHRGDLPPGIPVTEVDLDAQMNSSDSSSDSDSGSDGDSSEDSDSSSEEESSSEEDSSSEADIVISSQKQERPKKPLPRRKDTSGAPKPGIVVLSETVDDPMSST</sequence>
<feature type="compositionally biased region" description="Basic and acidic residues" evidence="1">
    <location>
        <begin position="189"/>
        <end position="203"/>
    </location>
</feature>
<dbReference type="AlphaFoldDB" id="A0AAD7TSX9"/>
<comment type="caution">
    <text evidence="2">The sequence shown here is derived from an EMBL/GenBank/DDBJ whole genome shotgun (WGS) entry which is preliminary data.</text>
</comment>
<gene>
    <name evidence="2" type="ORF">ONZ51_g6012</name>
</gene>
<dbReference type="EMBL" id="JAPEVG010000137">
    <property type="protein sequence ID" value="KAJ8481427.1"/>
    <property type="molecule type" value="Genomic_DNA"/>
</dbReference>
<dbReference type="GO" id="GO:0062064">
    <property type="term" value="F:box C/D methylation guide snoRNP complex binding"/>
    <property type="evidence" value="ECO:0007669"/>
    <property type="project" value="TreeGrafter"/>
</dbReference>
<feature type="region of interest" description="Disordered" evidence="1">
    <location>
        <begin position="141"/>
        <end position="225"/>
    </location>
</feature>
<dbReference type="GO" id="GO:0000492">
    <property type="term" value="P:box C/D snoRNP assembly"/>
    <property type="evidence" value="ECO:0007669"/>
    <property type="project" value="InterPro"/>
</dbReference>
<dbReference type="Pfam" id="PF15370">
    <property type="entry name" value="NOPCHAP1"/>
    <property type="match status" value="1"/>
</dbReference>
<feature type="compositionally biased region" description="Low complexity" evidence="1">
    <location>
        <begin position="32"/>
        <end position="47"/>
    </location>
</feature>
<dbReference type="InterPro" id="IPR027921">
    <property type="entry name" value="NOPCHAP1"/>
</dbReference>
<evidence type="ECO:0000313" key="2">
    <source>
        <dbReference type="EMBL" id="KAJ8481427.1"/>
    </source>
</evidence>
<protein>
    <submittedName>
        <fullName evidence="2">Uncharacterized protein</fullName>
    </submittedName>
</protein>
<keyword evidence="3" id="KW-1185">Reference proteome</keyword>
<feature type="region of interest" description="Disordered" evidence="1">
    <location>
        <begin position="1"/>
        <end position="60"/>
    </location>
</feature>
<reference evidence="2" key="1">
    <citation type="submission" date="2022-11" db="EMBL/GenBank/DDBJ databases">
        <title>Genome Sequence of Cubamyces cubensis.</title>
        <authorList>
            <person name="Buettner E."/>
        </authorList>
    </citation>
    <scope>NUCLEOTIDE SEQUENCE</scope>
    <source>
        <strain evidence="2">MPL-01</strain>
    </source>
</reference>
<accession>A0AAD7TSX9</accession>
<organism evidence="2 3">
    <name type="scientific">Trametes cubensis</name>
    <dbReference type="NCBI Taxonomy" id="1111947"/>
    <lineage>
        <taxon>Eukaryota</taxon>
        <taxon>Fungi</taxon>
        <taxon>Dikarya</taxon>
        <taxon>Basidiomycota</taxon>
        <taxon>Agaricomycotina</taxon>
        <taxon>Agaricomycetes</taxon>
        <taxon>Polyporales</taxon>
        <taxon>Polyporaceae</taxon>
        <taxon>Trametes</taxon>
    </lineage>
</organism>
<name>A0AAD7TSX9_9APHY</name>
<feature type="compositionally biased region" description="Acidic residues" evidence="1">
    <location>
        <begin position="153"/>
        <end position="179"/>
    </location>
</feature>